<reference evidence="1 2" key="1">
    <citation type="journal article" date="2023" name="Insect Mol. Biol.">
        <title>Genome sequencing provides insights into the evolution of gene families encoding plant cell wall-degrading enzymes in longhorned beetles.</title>
        <authorList>
            <person name="Shin N.R."/>
            <person name="Okamura Y."/>
            <person name="Kirsch R."/>
            <person name="Pauchet Y."/>
        </authorList>
    </citation>
    <scope>NUCLEOTIDE SEQUENCE [LARGE SCALE GENOMIC DNA]</scope>
    <source>
        <strain evidence="1">EAD_L_NR</strain>
    </source>
</reference>
<keyword evidence="2" id="KW-1185">Reference proteome</keyword>
<protein>
    <submittedName>
        <fullName evidence="1">Uncharacterized protein</fullName>
    </submittedName>
</protein>
<proteinExistence type="predicted"/>
<accession>A0AAV8VC31</accession>
<comment type="caution">
    <text evidence="1">The sequence shown here is derived from an EMBL/GenBank/DDBJ whole genome shotgun (WGS) entry which is preliminary data.</text>
</comment>
<evidence type="ECO:0000313" key="2">
    <source>
        <dbReference type="Proteomes" id="UP001159042"/>
    </source>
</evidence>
<dbReference type="EMBL" id="JANEYG010000179">
    <property type="protein sequence ID" value="KAJ8911577.1"/>
    <property type="molecule type" value="Genomic_DNA"/>
</dbReference>
<dbReference type="AlphaFoldDB" id="A0AAV8VC31"/>
<organism evidence="1 2">
    <name type="scientific">Exocentrus adspersus</name>
    <dbReference type="NCBI Taxonomy" id="1586481"/>
    <lineage>
        <taxon>Eukaryota</taxon>
        <taxon>Metazoa</taxon>
        <taxon>Ecdysozoa</taxon>
        <taxon>Arthropoda</taxon>
        <taxon>Hexapoda</taxon>
        <taxon>Insecta</taxon>
        <taxon>Pterygota</taxon>
        <taxon>Neoptera</taxon>
        <taxon>Endopterygota</taxon>
        <taxon>Coleoptera</taxon>
        <taxon>Polyphaga</taxon>
        <taxon>Cucujiformia</taxon>
        <taxon>Chrysomeloidea</taxon>
        <taxon>Cerambycidae</taxon>
        <taxon>Lamiinae</taxon>
        <taxon>Acanthocinini</taxon>
        <taxon>Exocentrus</taxon>
    </lineage>
</organism>
<dbReference type="Proteomes" id="UP001159042">
    <property type="component" value="Unassembled WGS sequence"/>
</dbReference>
<evidence type="ECO:0000313" key="1">
    <source>
        <dbReference type="EMBL" id="KAJ8911577.1"/>
    </source>
</evidence>
<name>A0AAV8VC31_9CUCU</name>
<sequence>MECLTERKRIEILMIVGYGDRIRSNEEACDLVGRHYKKVTGLAIGSISEKGVSRLVSKYFATGTVKDVQRGGRTHVSEETNLNVLLEVQENPHCSTRQIGLNKNIDHSTIVKLLRKKKEGITPIRYTYCMN</sequence>
<gene>
    <name evidence="1" type="ORF">NQ315_008920</name>
</gene>